<organism evidence="10 11">
    <name type="scientific">Wohlfahrtiimonas larvae</name>
    <dbReference type="NCBI Taxonomy" id="1157986"/>
    <lineage>
        <taxon>Bacteria</taxon>
        <taxon>Pseudomonadati</taxon>
        <taxon>Pseudomonadota</taxon>
        <taxon>Gammaproteobacteria</taxon>
        <taxon>Cardiobacteriales</taxon>
        <taxon>Ignatzschineriaceae</taxon>
        <taxon>Wohlfahrtiimonas</taxon>
    </lineage>
</organism>
<evidence type="ECO:0000256" key="7">
    <source>
        <dbReference type="ARBA" id="ARBA00025067"/>
    </source>
</evidence>
<dbReference type="SUPFAM" id="SSF53597">
    <property type="entry name" value="Dihydrofolate reductase-like"/>
    <property type="match status" value="1"/>
</dbReference>
<dbReference type="PROSITE" id="PS51330">
    <property type="entry name" value="DHFR_2"/>
    <property type="match status" value="1"/>
</dbReference>
<keyword evidence="5 8" id="KW-0521">NADP</keyword>
<comment type="similarity">
    <text evidence="2 8">Belongs to the dihydrofolate reductase family.</text>
</comment>
<evidence type="ECO:0000256" key="8">
    <source>
        <dbReference type="PIRNR" id="PIRNR000194"/>
    </source>
</evidence>
<keyword evidence="4 8" id="KW-0554">One-carbon metabolism</keyword>
<dbReference type="PANTHER" id="PTHR48069">
    <property type="entry name" value="DIHYDROFOLATE REDUCTASE"/>
    <property type="match status" value="1"/>
</dbReference>
<dbReference type="EMBL" id="BAABKE010000005">
    <property type="protein sequence ID" value="GAA5101546.1"/>
    <property type="molecule type" value="Genomic_DNA"/>
</dbReference>
<dbReference type="InterPro" id="IPR012259">
    <property type="entry name" value="DHFR"/>
</dbReference>
<dbReference type="Gene3D" id="3.40.430.10">
    <property type="entry name" value="Dihydrofolate Reductase, subunit A"/>
    <property type="match status" value="1"/>
</dbReference>
<dbReference type="PRINTS" id="PR00070">
    <property type="entry name" value="DHFR"/>
</dbReference>
<sequence>MSSSTISLIVAIAQNGTIGINNSLPWHLPDDLAFFKKSTINKPIIMGRKTYESLGRPLPKRDNIVISRNPAPQDLPENVFYFNTLEAAILAYQNTPEVMIIGGAQLYCSALPYMNRLYLTIVESEVEGDTFLPEVLALPFNDAINLYTENHPKDEKHSYPFRFEIWEFPSKT</sequence>
<dbReference type="RefSeq" id="WP_077925657.1">
    <property type="nucleotide sequence ID" value="NZ_BAABKE010000005.1"/>
</dbReference>
<dbReference type="CDD" id="cd00209">
    <property type="entry name" value="DHFR"/>
    <property type="match status" value="1"/>
</dbReference>
<dbReference type="PIRSF" id="PIRSF000194">
    <property type="entry name" value="DHFR"/>
    <property type="match status" value="1"/>
</dbReference>
<dbReference type="Pfam" id="PF00186">
    <property type="entry name" value="DHFR_1"/>
    <property type="match status" value="1"/>
</dbReference>
<reference evidence="11" key="1">
    <citation type="journal article" date="2019" name="Int. J. Syst. Evol. Microbiol.">
        <title>The Global Catalogue of Microorganisms (GCM) 10K type strain sequencing project: providing services to taxonomists for standard genome sequencing and annotation.</title>
        <authorList>
            <consortium name="The Broad Institute Genomics Platform"/>
            <consortium name="The Broad Institute Genome Sequencing Center for Infectious Disease"/>
            <person name="Wu L."/>
            <person name="Ma J."/>
        </authorList>
    </citation>
    <scope>NUCLEOTIDE SEQUENCE [LARGE SCALE GENOMIC DNA]</scope>
    <source>
        <strain evidence="11">JCM 18424</strain>
    </source>
</reference>
<evidence type="ECO:0000313" key="11">
    <source>
        <dbReference type="Proteomes" id="UP001500631"/>
    </source>
</evidence>
<evidence type="ECO:0000256" key="5">
    <source>
        <dbReference type="ARBA" id="ARBA00022857"/>
    </source>
</evidence>
<evidence type="ECO:0000256" key="1">
    <source>
        <dbReference type="ARBA" id="ARBA00004903"/>
    </source>
</evidence>
<gene>
    <name evidence="10" type="primary">folA</name>
    <name evidence="10" type="ORF">GCM10023338_17770</name>
</gene>
<protein>
    <recommendedName>
        <fullName evidence="3 8">Dihydrofolate reductase</fullName>
        <ecNumber evidence="3 8">1.5.1.3</ecNumber>
    </recommendedName>
</protein>
<dbReference type="PANTHER" id="PTHR48069:SF3">
    <property type="entry name" value="DIHYDROFOLATE REDUCTASE"/>
    <property type="match status" value="1"/>
</dbReference>
<evidence type="ECO:0000256" key="4">
    <source>
        <dbReference type="ARBA" id="ARBA00022563"/>
    </source>
</evidence>
<comment type="pathway">
    <text evidence="1 8">Cofactor biosynthesis; tetrahydrofolate biosynthesis; 5,6,7,8-tetrahydrofolate from 7,8-dihydrofolate: step 1/1.</text>
</comment>
<evidence type="ECO:0000259" key="9">
    <source>
        <dbReference type="PROSITE" id="PS51330"/>
    </source>
</evidence>
<keyword evidence="6 8" id="KW-0560">Oxidoreductase</keyword>
<name>A0ABP9MTH8_9GAMM</name>
<dbReference type="EC" id="1.5.1.3" evidence="3 8"/>
<proteinExistence type="inferred from homology"/>
<dbReference type="Proteomes" id="UP001500631">
    <property type="component" value="Unassembled WGS sequence"/>
</dbReference>
<evidence type="ECO:0000256" key="6">
    <source>
        <dbReference type="ARBA" id="ARBA00023002"/>
    </source>
</evidence>
<accession>A0ABP9MTH8</accession>
<dbReference type="InterPro" id="IPR024072">
    <property type="entry name" value="DHFR-like_dom_sf"/>
</dbReference>
<keyword evidence="11" id="KW-1185">Reference proteome</keyword>
<evidence type="ECO:0000256" key="3">
    <source>
        <dbReference type="ARBA" id="ARBA00012856"/>
    </source>
</evidence>
<evidence type="ECO:0000313" key="10">
    <source>
        <dbReference type="EMBL" id="GAA5101546.1"/>
    </source>
</evidence>
<dbReference type="InterPro" id="IPR001796">
    <property type="entry name" value="DHFR_dom"/>
</dbReference>
<evidence type="ECO:0000256" key="2">
    <source>
        <dbReference type="ARBA" id="ARBA00009539"/>
    </source>
</evidence>
<comment type="caution">
    <text evidence="10">The sequence shown here is derived from an EMBL/GenBank/DDBJ whole genome shotgun (WGS) entry which is preliminary data.</text>
</comment>
<comment type="catalytic activity">
    <reaction evidence="8">
        <text>(6S)-5,6,7,8-tetrahydrofolate + NADP(+) = 7,8-dihydrofolate + NADPH + H(+)</text>
        <dbReference type="Rhea" id="RHEA:15009"/>
        <dbReference type="ChEBI" id="CHEBI:15378"/>
        <dbReference type="ChEBI" id="CHEBI:57451"/>
        <dbReference type="ChEBI" id="CHEBI:57453"/>
        <dbReference type="ChEBI" id="CHEBI:57783"/>
        <dbReference type="ChEBI" id="CHEBI:58349"/>
        <dbReference type="EC" id="1.5.1.3"/>
    </reaction>
</comment>
<comment type="function">
    <text evidence="7 8">Key enzyme in folate metabolism. Catalyzes an essential reaction for de novo glycine and purine synthesis, and for DNA precursor synthesis.</text>
</comment>
<feature type="domain" description="DHFR" evidence="9">
    <location>
        <begin position="5"/>
        <end position="168"/>
    </location>
</feature>